<dbReference type="Proteomes" id="UP000335496">
    <property type="component" value="Unassembled WGS sequence"/>
</dbReference>
<evidence type="ECO:0000256" key="3">
    <source>
        <dbReference type="ARBA" id="ARBA00022692"/>
    </source>
</evidence>
<dbReference type="InterPro" id="IPR027417">
    <property type="entry name" value="P-loop_NTPase"/>
</dbReference>
<sequence>MFTKRWKNVLFYILLSSAALLFVSYFFELVIGITKPLYLLIPYSIFITISYFVYGLVKPKSNPRKGEDIFKLESESGTIEFYYPRDNFLVLGGAGSGKTASIGKPIMEQFIQHGWAGFIYDFKNYDYTQTAWNLMQKYGYPYKFYYVNFTDMNRTYRFNILDKRVITTEAALLQAMDDFLQAMKSKKAEENEWFQAALGLLRGIAIVFYHFWGDYKKYCTLPHILAFTLMASPEELTTFLRNDTSASMMASGFLGSAGSDKTQSSIIFTLNNMLAGIATNKNICYVLTGDDFVFDLVDPEDPKMFAVSNDYALQGIISPIVAMLVPIASRRIKFGNRVKFAFVLDEMTTFKVNDFEGMLSVLREFCAAFLVLTQSITKFDKLYGKEDRSSILANSANLFIGRTKDPEALKTYPLLYGKEEKVKKSMSAGSSSGRSNSSVTTSKQKEEVYDSKTFVELETGEFILSAGDSNIKRIKTRFKRFILDEKPLPIVKLTTSREIDDNYHNIQLDCLKLLHDLCGRSV</sequence>
<dbReference type="GO" id="GO:0005886">
    <property type="term" value="C:plasma membrane"/>
    <property type="evidence" value="ECO:0007669"/>
    <property type="project" value="UniProtKB-SubCell"/>
</dbReference>
<dbReference type="InterPro" id="IPR019476">
    <property type="entry name" value="T4SS_TraD_DNA-bd"/>
</dbReference>
<accession>A0A4Q5GQ97</accession>
<dbReference type="Proteomes" id="UP000291917">
    <property type="component" value="Unassembled WGS sequence"/>
</dbReference>
<dbReference type="SUPFAM" id="SSF52540">
    <property type="entry name" value="P-loop containing nucleoside triphosphate hydrolases"/>
    <property type="match status" value="1"/>
</dbReference>
<evidence type="ECO:0000259" key="7">
    <source>
        <dbReference type="Pfam" id="PF10412"/>
    </source>
</evidence>
<reference evidence="9 10" key="2">
    <citation type="journal article" date="2019" name="Science, e1252229">
        <title>Invertible promoters mediate bacterial phase variation, antibiotic resistance, and host adaptation in the gut.</title>
        <authorList>
            <person name="Jiang X."/>
            <person name="Hall A.B."/>
            <person name="Arthur T.D."/>
            <person name="Plichta D.R."/>
            <person name="Covington C.T."/>
            <person name="Poyet M."/>
            <person name="Crothers J."/>
            <person name="Moses P.L."/>
            <person name="Tolonen A.C."/>
            <person name="Vlamakis H."/>
            <person name="Alm E.J."/>
            <person name="Xavier R.J."/>
        </authorList>
    </citation>
    <scope>NUCLEOTIDE SEQUENCE [LARGE SCALE GENOMIC DNA]</scope>
    <source>
        <strain evidence="9">Bj_0095</strain>
        <strain evidence="10">bj_0095</strain>
    </source>
</reference>
<evidence type="ECO:0000313" key="9">
    <source>
        <dbReference type="EMBL" id="RYT70694.1"/>
    </source>
</evidence>
<evidence type="ECO:0000313" key="11">
    <source>
        <dbReference type="Proteomes" id="UP000335496"/>
    </source>
</evidence>
<dbReference type="PANTHER" id="PTHR37937">
    <property type="entry name" value="CONJUGATIVE TRANSFER: DNA TRANSPORT"/>
    <property type="match status" value="1"/>
</dbReference>
<organism evidence="9 10">
    <name type="scientific">Bacteroides eggerthii</name>
    <dbReference type="NCBI Taxonomy" id="28111"/>
    <lineage>
        <taxon>Bacteria</taxon>
        <taxon>Pseudomonadati</taxon>
        <taxon>Bacteroidota</taxon>
        <taxon>Bacteroidia</taxon>
        <taxon>Bacteroidales</taxon>
        <taxon>Bacteroidaceae</taxon>
        <taxon>Bacteroides</taxon>
    </lineage>
</organism>
<keyword evidence="2" id="KW-1003">Cell membrane</keyword>
<keyword evidence="8" id="KW-0238">DNA-binding</keyword>
<dbReference type="InterPro" id="IPR051539">
    <property type="entry name" value="T4SS-coupling_protein"/>
</dbReference>
<feature type="transmembrane region" description="Helical" evidence="6">
    <location>
        <begin position="37"/>
        <end position="57"/>
    </location>
</feature>
<gene>
    <name evidence="9" type="ORF">EAJ03_15120</name>
    <name evidence="8" type="ORF">F2Z23_15325</name>
</gene>
<dbReference type="AlphaFoldDB" id="A0A4Q5GQ97"/>
<evidence type="ECO:0000313" key="10">
    <source>
        <dbReference type="Proteomes" id="UP000291917"/>
    </source>
</evidence>
<dbReference type="GO" id="GO:0003677">
    <property type="term" value="F:DNA binding"/>
    <property type="evidence" value="ECO:0007669"/>
    <property type="project" value="UniProtKB-KW"/>
</dbReference>
<evidence type="ECO:0000256" key="6">
    <source>
        <dbReference type="SAM" id="Phobius"/>
    </source>
</evidence>
<dbReference type="Pfam" id="PF10412">
    <property type="entry name" value="TrwB_AAD_bind"/>
    <property type="match status" value="1"/>
</dbReference>
<evidence type="ECO:0000256" key="5">
    <source>
        <dbReference type="ARBA" id="ARBA00023136"/>
    </source>
</evidence>
<dbReference type="EMBL" id="VVZX01000024">
    <property type="protein sequence ID" value="KAA5271424.1"/>
    <property type="molecule type" value="Genomic_DNA"/>
</dbReference>
<comment type="subcellular location">
    <subcellularLocation>
        <location evidence="1">Cell membrane</location>
        <topology evidence="1">Multi-pass membrane protein</topology>
    </subcellularLocation>
</comment>
<keyword evidence="4 6" id="KW-1133">Transmembrane helix</keyword>
<keyword evidence="5 6" id="KW-0472">Membrane</keyword>
<dbReference type="Gene3D" id="3.40.50.300">
    <property type="entry name" value="P-loop containing nucleotide triphosphate hydrolases"/>
    <property type="match status" value="1"/>
</dbReference>
<proteinExistence type="predicted"/>
<comment type="caution">
    <text evidence="9">The sequence shown here is derived from an EMBL/GenBank/DDBJ whole genome shotgun (WGS) entry which is preliminary data.</text>
</comment>
<protein>
    <submittedName>
        <fullName evidence="8">Type IV secretion system DNA-binding domain-containing protein</fullName>
    </submittedName>
    <submittedName>
        <fullName evidence="9">Type IV secretory system conjugative DNA transfer family protein</fullName>
    </submittedName>
</protein>
<dbReference type="EMBL" id="RCXL01000026">
    <property type="protein sequence ID" value="RYT70694.1"/>
    <property type="molecule type" value="Genomic_DNA"/>
</dbReference>
<evidence type="ECO:0000256" key="1">
    <source>
        <dbReference type="ARBA" id="ARBA00004651"/>
    </source>
</evidence>
<feature type="transmembrane region" description="Helical" evidence="6">
    <location>
        <begin position="193"/>
        <end position="212"/>
    </location>
</feature>
<keyword evidence="11" id="KW-1185">Reference proteome</keyword>
<keyword evidence="3 6" id="KW-0812">Transmembrane</keyword>
<reference evidence="8 11" key="1">
    <citation type="journal article" date="2019" name="Nat. Med.">
        <title>A library of human gut bacterial isolates paired with longitudinal multiomics data enables mechanistic microbiome research.</title>
        <authorList>
            <person name="Poyet M."/>
            <person name="Groussin M."/>
            <person name="Gibbons S.M."/>
            <person name="Avila-Pacheco J."/>
            <person name="Jiang X."/>
            <person name="Kearney S.M."/>
            <person name="Perrotta A.R."/>
            <person name="Berdy B."/>
            <person name="Zhao S."/>
            <person name="Lieberman T.D."/>
            <person name="Swanson P.K."/>
            <person name="Smith M."/>
            <person name="Roesemann S."/>
            <person name="Alexander J.E."/>
            <person name="Rich S.A."/>
            <person name="Livny J."/>
            <person name="Vlamakis H."/>
            <person name="Clish C."/>
            <person name="Bullock K."/>
            <person name="Deik A."/>
            <person name="Scott J."/>
            <person name="Pierce K.A."/>
            <person name="Xavier R.J."/>
            <person name="Alm E.J."/>
        </authorList>
    </citation>
    <scope>NUCLEOTIDE SEQUENCE [LARGE SCALE GENOMIC DNA]</scope>
    <source>
        <strain evidence="8 11">BIOML-A1</strain>
    </source>
</reference>
<feature type="domain" description="Type IV secretion system coupling protein TraD DNA-binding" evidence="7">
    <location>
        <begin position="86"/>
        <end position="446"/>
    </location>
</feature>
<evidence type="ECO:0000256" key="2">
    <source>
        <dbReference type="ARBA" id="ARBA00022475"/>
    </source>
</evidence>
<feature type="transmembrane region" description="Helical" evidence="6">
    <location>
        <begin position="9"/>
        <end position="31"/>
    </location>
</feature>
<name>A0A4Q5GQ97_9BACE</name>
<dbReference type="PANTHER" id="PTHR37937:SF1">
    <property type="entry name" value="CONJUGATIVE TRANSFER: DNA TRANSPORT"/>
    <property type="match status" value="1"/>
</dbReference>
<dbReference type="CDD" id="cd01127">
    <property type="entry name" value="TrwB_TraG_TraD_VirD4"/>
    <property type="match status" value="2"/>
</dbReference>
<evidence type="ECO:0000313" key="8">
    <source>
        <dbReference type="EMBL" id="KAA5271424.1"/>
    </source>
</evidence>
<evidence type="ECO:0000256" key="4">
    <source>
        <dbReference type="ARBA" id="ARBA00022989"/>
    </source>
</evidence>